<accession>A0A9P5TTK6</accession>
<feature type="region of interest" description="Disordered" evidence="1">
    <location>
        <begin position="286"/>
        <end position="313"/>
    </location>
</feature>
<comment type="caution">
    <text evidence="2">The sequence shown here is derived from an EMBL/GenBank/DDBJ whole genome shotgun (WGS) entry which is preliminary data.</text>
</comment>
<reference evidence="2" key="1">
    <citation type="submission" date="2020-11" db="EMBL/GenBank/DDBJ databases">
        <authorList>
            <consortium name="DOE Joint Genome Institute"/>
            <person name="Ahrendt S."/>
            <person name="Riley R."/>
            <person name="Andreopoulos W."/>
            <person name="LaButti K."/>
            <person name="Pangilinan J."/>
            <person name="Ruiz-duenas F.J."/>
            <person name="Barrasa J.M."/>
            <person name="Sanchez-Garcia M."/>
            <person name="Camarero S."/>
            <person name="Miyauchi S."/>
            <person name="Serrano A."/>
            <person name="Linde D."/>
            <person name="Babiker R."/>
            <person name="Drula E."/>
            <person name="Ayuso-Fernandez I."/>
            <person name="Pacheco R."/>
            <person name="Padilla G."/>
            <person name="Ferreira P."/>
            <person name="Barriuso J."/>
            <person name="Kellner H."/>
            <person name="Castanera R."/>
            <person name="Alfaro M."/>
            <person name="Ramirez L."/>
            <person name="Pisabarro A.G."/>
            <person name="Kuo A."/>
            <person name="Tritt A."/>
            <person name="Lipzen A."/>
            <person name="He G."/>
            <person name="Yan M."/>
            <person name="Ng V."/>
            <person name="Cullen D."/>
            <person name="Martin F."/>
            <person name="Rosso M.-N."/>
            <person name="Henrissat B."/>
            <person name="Hibbett D."/>
            <person name="Martinez A.T."/>
            <person name="Grigoriev I.V."/>
        </authorList>
    </citation>
    <scope>NUCLEOTIDE SEQUENCE</scope>
    <source>
        <strain evidence="2">AH 44721</strain>
    </source>
</reference>
<organism evidence="2 3">
    <name type="scientific">Gymnopilus junonius</name>
    <name type="common">Spectacular rustgill mushroom</name>
    <name type="synonym">Gymnopilus spectabilis subsp. junonius</name>
    <dbReference type="NCBI Taxonomy" id="109634"/>
    <lineage>
        <taxon>Eukaryota</taxon>
        <taxon>Fungi</taxon>
        <taxon>Dikarya</taxon>
        <taxon>Basidiomycota</taxon>
        <taxon>Agaricomycotina</taxon>
        <taxon>Agaricomycetes</taxon>
        <taxon>Agaricomycetidae</taxon>
        <taxon>Agaricales</taxon>
        <taxon>Agaricineae</taxon>
        <taxon>Hymenogastraceae</taxon>
        <taxon>Gymnopilus</taxon>
    </lineage>
</organism>
<gene>
    <name evidence="2" type="ORF">CPB84DRAFT_1761886</name>
</gene>
<protein>
    <recommendedName>
        <fullName evidence="4">C2H2-type domain-containing protein</fullName>
    </recommendedName>
</protein>
<feature type="region of interest" description="Disordered" evidence="1">
    <location>
        <begin position="240"/>
        <end position="261"/>
    </location>
</feature>
<dbReference type="EMBL" id="JADNYJ010000004">
    <property type="protein sequence ID" value="KAF8911473.1"/>
    <property type="molecule type" value="Genomic_DNA"/>
</dbReference>
<feature type="compositionally biased region" description="Polar residues" evidence="1">
    <location>
        <begin position="244"/>
        <end position="257"/>
    </location>
</feature>
<proteinExistence type="predicted"/>
<feature type="compositionally biased region" description="Polar residues" evidence="1">
    <location>
        <begin position="1"/>
        <end position="10"/>
    </location>
</feature>
<dbReference type="Gene3D" id="3.30.160.60">
    <property type="entry name" value="Classic Zinc Finger"/>
    <property type="match status" value="1"/>
</dbReference>
<feature type="compositionally biased region" description="Polar residues" evidence="1">
    <location>
        <begin position="41"/>
        <end position="52"/>
    </location>
</feature>
<feature type="region of interest" description="Disordered" evidence="1">
    <location>
        <begin position="1"/>
        <end position="29"/>
    </location>
</feature>
<evidence type="ECO:0000256" key="1">
    <source>
        <dbReference type="SAM" id="MobiDB-lite"/>
    </source>
</evidence>
<feature type="compositionally biased region" description="Low complexity" evidence="1">
    <location>
        <begin position="124"/>
        <end position="146"/>
    </location>
</feature>
<name>A0A9P5TTK6_GYMJU</name>
<feature type="compositionally biased region" description="Basic residues" evidence="1">
    <location>
        <begin position="299"/>
        <end position="309"/>
    </location>
</feature>
<feature type="region of interest" description="Disordered" evidence="1">
    <location>
        <begin position="112"/>
        <end position="146"/>
    </location>
</feature>
<dbReference type="OrthoDB" id="8922241at2759"/>
<feature type="region of interest" description="Disordered" evidence="1">
    <location>
        <begin position="41"/>
        <end position="88"/>
    </location>
</feature>
<evidence type="ECO:0008006" key="4">
    <source>
        <dbReference type="Google" id="ProtNLM"/>
    </source>
</evidence>
<keyword evidence="3" id="KW-1185">Reference proteome</keyword>
<dbReference type="Proteomes" id="UP000724874">
    <property type="component" value="Unassembled WGS sequence"/>
</dbReference>
<sequence length="415" mass="46336">MGRSYATMQDTALKMIGDDSDDSDSAPVGIYEVEEISQEMYSGWSTSSSRYPSLSDRRRFPINSEQRHNISYVRGSSPRGDSDVDGLSSLFQRSTTNLFGRDFEEASSDLARLLRPSRPSPQNTTPSLTSDDTRTSSRTSSSSFSPHMTLAHELVPAPLQSSPTQPKAIEQVITEVPEGAVAWTEPRTMHAEESYLGTQLLQESPLPSLQVEESQDIDMPPIVLPPTPLPRLESTLTHTRDLSPSRNTAVNQQSPNRVVSGERPTVQFSFQVTTVHEDEDINELMGDEEDAYVPENSKHSRAPKRKNRKSGVTEFKCPQCPDASFTRNYDMLRHIKNLHEKPTYDTILARTCPCCFVVLSRKDAFKRHILRVPEGCVRYAQLRGLTFDPVEDPQLFALCRAFKPPLARSASGSVA</sequence>
<evidence type="ECO:0000313" key="2">
    <source>
        <dbReference type="EMBL" id="KAF8911473.1"/>
    </source>
</evidence>
<evidence type="ECO:0000313" key="3">
    <source>
        <dbReference type="Proteomes" id="UP000724874"/>
    </source>
</evidence>
<dbReference type="AlphaFoldDB" id="A0A9P5TTK6"/>